<dbReference type="SUPFAM" id="SSF46785">
    <property type="entry name" value="Winged helix' DNA-binding domain"/>
    <property type="match status" value="1"/>
</dbReference>
<dbReference type="Pfam" id="PF13545">
    <property type="entry name" value="HTH_Crp_2"/>
    <property type="match status" value="1"/>
</dbReference>
<dbReference type="Gene3D" id="2.60.120.10">
    <property type="entry name" value="Jelly Rolls"/>
    <property type="match status" value="1"/>
</dbReference>
<dbReference type="SMART" id="SM00419">
    <property type="entry name" value="HTH_CRP"/>
    <property type="match status" value="1"/>
</dbReference>
<keyword evidence="3" id="KW-1185">Reference proteome</keyword>
<dbReference type="Proteomes" id="UP001162834">
    <property type="component" value="Chromosome"/>
</dbReference>
<dbReference type="GO" id="GO:0006355">
    <property type="term" value="P:regulation of DNA-templated transcription"/>
    <property type="evidence" value="ECO:0007669"/>
    <property type="project" value="InterPro"/>
</dbReference>
<evidence type="ECO:0000259" key="1">
    <source>
        <dbReference type="SMART" id="SM00419"/>
    </source>
</evidence>
<organism evidence="2 3">
    <name type="scientific">Capillimicrobium parvum</name>
    <dbReference type="NCBI Taxonomy" id="2884022"/>
    <lineage>
        <taxon>Bacteria</taxon>
        <taxon>Bacillati</taxon>
        <taxon>Actinomycetota</taxon>
        <taxon>Thermoleophilia</taxon>
        <taxon>Solirubrobacterales</taxon>
        <taxon>Capillimicrobiaceae</taxon>
        <taxon>Capillimicrobium</taxon>
    </lineage>
</organism>
<dbReference type="InterPro" id="IPR014710">
    <property type="entry name" value="RmlC-like_jellyroll"/>
</dbReference>
<proteinExistence type="predicted"/>
<dbReference type="GO" id="GO:0003677">
    <property type="term" value="F:DNA binding"/>
    <property type="evidence" value="ECO:0007669"/>
    <property type="project" value="InterPro"/>
</dbReference>
<feature type="domain" description="HTH crp-type" evidence="1">
    <location>
        <begin position="175"/>
        <end position="224"/>
    </location>
</feature>
<sequence>MTAVVVAEHFPDMVAGVDARLRQHAASSTMAPVLRLRPGAWAPDIPGDEARGHFGLLALDGLLARRVHLGRRACVELLGGGDLLRPWAGAGDGSSIDIDARWVVQEETAVAVLDARFAARVARYPAIAGWLMDRAIRRTHWLAFHLAIGQVTQLQTRLHVMFWYLADRWGRVTPEGIVIPLQLTHNLLGGLVGAHRPATTTALGELSARGLVQRRGDGTWLLTGERPAELREPREPAPIVR</sequence>
<dbReference type="InterPro" id="IPR036390">
    <property type="entry name" value="WH_DNA-bd_sf"/>
</dbReference>
<name>A0A9E7BZZ7_9ACTN</name>
<evidence type="ECO:0000313" key="3">
    <source>
        <dbReference type="Proteomes" id="UP001162834"/>
    </source>
</evidence>
<protein>
    <recommendedName>
        <fullName evidence="1">HTH crp-type domain-containing protein</fullName>
    </recommendedName>
</protein>
<dbReference type="KEGG" id="sbae:DSM104329_02292"/>
<reference evidence="2" key="1">
    <citation type="journal article" date="2022" name="Int. J. Syst. Evol. Microbiol.">
        <title>Pseudomonas aegrilactucae sp. nov. and Pseudomonas morbosilactucae sp. nov., pathogens causing bacterial rot of lettuce in Japan.</title>
        <authorList>
            <person name="Sawada H."/>
            <person name="Fujikawa T."/>
            <person name="Satou M."/>
        </authorList>
    </citation>
    <scope>NUCLEOTIDE SEQUENCE</scope>
    <source>
        <strain evidence="2">0166_1</strain>
    </source>
</reference>
<dbReference type="EMBL" id="CP087164">
    <property type="protein sequence ID" value="UGS35895.1"/>
    <property type="molecule type" value="Genomic_DNA"/>
</dbReference>
<accession>A0A9E7BZZ7</accession>
<dbReference type="InterPro" id="IPR012318">
    <property type="entry name" value="HTH_CRP"/>
</dbReference>
<evidence type="ECO:0000313" key="2">
    <source>
        <dbReference type="EMBL" id="UGS35895.1"/>
    </source>
</evidence>
<dbReference type="RefSeq" id="WP_259315575.1">
    <property type="nucleotide sequence ID" value="NZ_CP087164.1"/>
</dbReference>
<gene>
    <name evidence="2" type="ORF">DSM104329_02292</name>
</gene>
<dbReference type="AlphaFoldDB" id="A0A9E7BZZ7"/>